<dbReference type="Proteomes" id="UP001549320">
    <property type="component" value="Unassembled WGS sequence"/>
</dbReference>
<comment type="caution">
    <text evidence="2">The sequence shown here is derived from an EMBL/GenBank/DDBJ whole genome shotgun (WGS) entry which is preliminary data.</text>
</comment>
<evidence type="ECO:0000256" key="1">
    <source>
        <dbReference type="SAM" id="Phobius"/>
    </source>
</evidence>
<evidence type="ECO:0000313" key="2">
    <source>
        <dbReference type="EMBL" id="MET4576205.1"/>
    </source>
</evidence>
<dbReference type="EMBL" id="JBEPSH010000002">
    <property type="protein sequence ID" value="MET4576205.1"/>
    <property type="molecule type" value="Genomic_DNA"/>
</dbReference>
<keyword evidence="3" id="KW-1185">Reference proteome</keyword>
<accession>A0ABV2Q597</accession>
<name>A0ABV2Q597_9BURK</name>
<feature type="transmembrane region" description="Helical" evidence="1">
    <location>
        <begin position="20"/>
        <end position="45"/>
    </location>
</feature>
<proteinExistence type="predicted"/>
<reference evidence="2 3" key="1">
    <citation type="submission" date="2024-06" db="EMBL/GenBank/DDBJ databases">
        <title>Sorghum-associated microbial communities from plants grown in Nebraska, USA.</title>
        <authorList>
            <person name="Schachtman D."/>
        </authorList>
    </citation>
    <scope>NUCLEOTIDE SEQUENCE [LARGE SCALE GENOMIC DNA]</scope>
    <source>
        <strain evidence="2 3">2709</strain>
    </source>
</reference>
<protein>
    <submittedName>
        <fullName evidence="2">Uncharacterized protein</fullName>
    </submittedName>
</protein>
<keyword evidence="1" id="KW-1133">Transmembrane helix</keyword>
<sequence>MQELIELLRSEPNAANAFGALASAAAAILALFVSCASVWISISAARSQREHNRLSVRPLAEVTVADYEDSLRVKLTNNGTGPLIVLAVTVSDGSKALDSLIEWMPSLPEHRPWNTFSHALCRRSLQPGAEIVLLELAEHDGEINFPQCRDRVRQALAPLTVNIEYTDIYGTMLPPCRKDLSWFRRNL</sequence>
<keyword evidence="1" id="KW-0812">Transmembrane</keyword>
<dbReference type="RefSeq" id="WP_354442160.1">
    <property type="nucleotide sequence ID" value="NZ_JBEPSH010000002.1"/>
</dbReference>
<organism evidence="2 3">
    <name type="scientific">Ottowia thiooxydans</name>
    <dbReference type="NCBI Taxonomy" id="219182"/>
    <lineage>
        <taxon>Bacteria</taxon>
        <taxon>Pseudomonadati</taxon>
        <taxon>Pseudomonadota</taxon>
        <taxon>Betaproteobacteria</taxon>
        <taxon>Burkholderiales</taxon>
        <taxon>Comamonadaceae</taxon>
        <taxon>Ottowia</taxon>
    </lineage>
</organism>
<gene>
    <name evidence="2" type="ORF">ABIE13_001305</name>
</gene>
<evidence type="ECO:0000313" key="3">
    <source>
        <dbReference type="Proteomes" id="UP001549320"/>
    </source>
</evidence>
<keyword evidence="1" id="KW-0472">Membrane</keyword>